<keyword evidence="1" id="KW-1133">Transmembrane helix</keyword>
<evidence type="ECO:0008006" key="4">
    <source>
        <dbReference type="Google" id="ProtNLM"/>
    </source>
</evidence>
<feature type="transmembrane region" description="Helical" evidence="1">
    <location>
        <begin position="140"/>
        <end position="165"/>
    </location>
</feature>
<keyword evidence="3" id="KW-1185">Reference proteome</keyword>
<feature type="transmembrane region" description="Helical" evidence="1">
    <location>
        <begin position="302"/>
        <end position="321"/>
    </location>
</feature>
<evidence type="ECO:0000313" key="3">
    <source>
        <dbReference type="Proteomes" id="UP001597521"/>
    </source>
</evidence>
<keyword evidence="1" id="KW-0472">Membrane</keyword>
<dbReference type="RefSeq" id="WP_386835447.1">
    <property type="nucleotide sequence ID" value="NZ_JBHUNP010000001.1"/>
</dbReference>
<name>A0ABW5QQU1_9HYPH</name>
<gene>
    <name evidence="2" type="ORF">ACFSX5_18615</name>
</gene>
<proteinExistence type="predicted"/>
<accession>A0ABW5QQU1</accession>
<evidence type="ECO:0000313" key="2">
    <source>
        <dbReference type="EMBL" id="MFD2649804.1"/>
    </source>
</evidence>
<dbReference type="EMBL" id="JBHUNP010000001">
    <property type="protein sequence ID" value="MFD2649804.1"/>
    <property type="molecule type" value="Genomic_DNA"/>
</dbReference>
<comment type="caution">
    <text evidence="2">The sequence shown here is derived from an EMBL/GenBank/DDBJ whole genome shotgun (WGS) entry which is preliminary data.</text>
</comment>
<organism evidence="2 3">
    <name type="scientific">Devosia albogilva</name>
    <dbReference type="NCBI Taxonomy" id="429726"/>
    <lineage>
        <taxon>Bacteria</taxon>
        <taxon>Pseudomonadati</taxon>
        <taxon>Pseudomonadota</taxon>
        <taxon>Alphaproteobacteria</taxon>
        <taxon>Hyphomicrobiales</taxon>
        <taxon>Devosiaceae</taxon>
        <taxon>Devosia</taxon>
    </lineage>
</organism>
<evidence type="ECO:0000256" key="1">
    <source>
        <dbReference type="SAM" id="Phobius"/>
    </source>
</evidence>
<feature type="transmembrane region" description="Helical" evidence="1">
    <location>
        <begin position="85"/>
        <end position="103"/>
    </location>
</feature>
<feature type="transmembrane region" description="Helical" evidence="1">
    <location>
        <begin position="333"/>
        <end position="354"/>
    </location>
</feature>
<protein>
    <recommendedName>
        <fullName evidence="4">Glycosyltransferase RgtA/B/C/D-like domain-containing protein</fullName>
    </recommendedName>
</protein>
<feature type="transmembrane region" description="Helical" evidence="1">
    <location>
        <begin position="269"/>
        <end position="290"/>
    </location>
</feature>
<keyword evidence="1" id="KW-0812">Transmembrane</keyword>
<sequence length="499" mass="53977">MILLGLFVALSACGSIWVAYAFAVSGTGDLFNTDLIQPYMIVRDTVIHAGSFLAWQYSPANYVFPDLFIAGLLYLVGVPWLWLPIAYAGVLLAAYGTLFGIVSEAVQPGAAVGFTFVATLILAAFLAAAASDISHPGSLLAIYLVSSYIHTGAILAGLVALALAIRCLSSTERVLAYRVLLVISVVTSFSDLLYLLWFVAPIAIVWLLLARARADRALRKQGIILVASSAIANLLDRLLRAPGGLERDIQQTIANLWQGFVIGPLAGDWVMAIVTVSTLLMALSGAPLLFRLLRRQELTRLQMALLMITGVQWAAIVAPAASGQFVSIVHLRYALPIFVLPVLWFMLLASNWLLPRLRTAVAWVGAAVLATVSAMTFSTGLSAAEALMRPHPVVGCVSGLGRVAGYSDYWLSKLTTFSTDYRMTVVPLVEDGSLHRASMNLRWLDRTADGTQPFAPTFVIMERLDPAKIRERFGAPGEVVDCGSSEVWLYDHSLPVVRP</sequence>
<feature type="transmembrane region" description="Helical" evidence="1">
    <location>
        <begin position="177"/>
        <end position="210"/>
    </location>
</feature>
<feature type="transmembrane region" description="Helical" evidence="1">
    <location>
        <begin position="109"/>
        <end position="128"/>
    </location>
</feature>
<dbReference type="Proteomes" id="UP001597521">
    <property type="component" value="Unassembled WGS sequence"/>
</dbReference>
<reference evidence="3" key="1">
    <citation type="journal article" date="2019" name="Int. J. Syst. Evol. Microbiol.">
        <title>The Global Catalogue of Microorganisms (GCM) 10K type strain sequencing project: providing services to taxonomists for standard genome sequencing and annotation.</title>
        <authorList>
            <consortium name="The Broad Institute Genomics Platform"/>
            <consortium name="The Broad Institute Genome Sequencing Center for Infectious Disease"/>
            <person name="Wu L."/>
            <person name="Ma J."/>
        </authorList>
    </citation>
    <scope>NUCLEOTIDE SEQUENCE [LARGE SCALE GENOMIC DNA]</scope>
    <source>
        <strain evidence="3">CCM 7427</strain>
    </source>
</reference>
<feature type="transmembrane region" description="Helical" evidence="1">
    <location>
        <begin position="361"/>
        <end position="381"/>
    </location>
</feature>